<evidence type="ECO:0000256" key="1">
    <source>
        <dbReference type="SAM" id="MobiDB-lite"/>
    </source>
</evidence>
<feature type="compositionally biased region" description="Basic and acidic residues" evidence="1">
    <location>
        <begin position="501"/>
        <end position="511"/>
    </location>
</feature>
<feature type="compositionally biased region" description="Acidic residues" evidence="1">
    <location>
        <begin position="596"/>
        <end position="605"/>
    </location>
</feature>
<feature type="compositionally biased region" description="Basic and acidic residues" evidence="1">
    <location>
        <begin position="607"/>
        <end position="617"/>
    </location>
</feature>
<reference evidence="2" key="1">
    <citation type="submission" date="2022-10" db="EMBL/GenBank/DDBJ databases">
        <authorList>
            <person name="Chen Y."/>
            <person name="Dougan E. K."/>
            <person name="Chan C."/>
            <person name="Rhodes N."/>
            <person name="Thang M."/>
        </authorList>
    </citation>
    <scope>NUCLEOTIDE SEQUENCE</scope>
</reference>
<feature type="compositionally biased region" description="Basic and acidic residues" evidence="1">
    <location>
        <begin position="364"/>
        <end position="376"/>
    </location>
</feature>
<accession>A0A9P1GR13</accession>
<dbReference type="EMBL" id="CAMXCT030006752">
    <property type="protein sequence ID" value="CAL4806779.1"/>
    <property type="molecule type" value="Genomic_DNA"/>
</dbReference>
<feature type="compositionally biased region" description="Low complexity" evidence="1">
    <location>
        <begin position="252"/>
        <end position="261"/>
    </location>
</feature>
<organism evidence="2">
    <name type="scientific">Cladocopium goreaui</name>
    <dbReference type="NCBI Taxonomy" id="2562237"/>
    <lineage>
        <taxon>Eukaryota</taxon>
        <taxon>Sar</taxon>
        <taxon>Alveolata</taxon>
        <taxon>Dinophyceae</taxon>
        <taxon>Suessiales</taxon>
        <taxon>Symbiodiniaceae</taxon>
        <taxon>Cladocopium</taxon>
    </lineage>
</organism>
<name>A0A9P1GR13_9DINO</name>
<feature type="compositionally biased region" description="Basic and acidic residues" evidence="1">
    <location>
        <begin position="214"/>
        <end position="226"/>
    </location>
</feature>
<feature type="compositionally biased region" description="Low complexity" evidence="1">
    <location>
        <begin position="562"/>
        <end position="572"/>
    </location>
</feature>
<reference evidence="3 4" key="2">
    <citation type="submission" date="2024-05" db="EMBL/GenBank/DDBJ databases">
        <authorList>
            <person name="Chen Y."/>
            <person name="Shah S."/>
            <person name="Dougan E. K."/>
            <person name="Thang M."/>
            <person name="Chan C."/>
        </authorList>
    </citation>
    <scope>NUCLEOTIDE SEQUENCE [LARGE SCALE GENOMIC DNA]</scope>
</reference>
<dbReference type="EMBL" id="CAMXCT020006752">
    <property type="protein sequence ID" value="CAL1172842.1"/>
    <property type="molecule type" value="Genomic_DNA"/>
</dbReference>
<feature type="compositionally biased region" description="Polar residues" evidence="1">
    <location>
        <begin position="48"/>
        <end position="73"/>
    </location>
</feature>
<evidence type="ECO:0000313" key="4">
    <source>
        <dbReference type="Proteomes" id="UP001152797"/>
    </source>
</evidence>
<dbReference type="AlphaFoldDB" id="A0A9P1GR13"/>
<evidence type="ECO:0000313" key="2">
    <source>
        <dbReference type="EMBL" id="CAI4019467.1"/>
    </source>
</evidence>
<feature type="region of interest" description="Disordered" evidence="1">
    <location>
        <begin position="1"/>
        <end position="649"/>
    </location>
</feature>
<feature type="compositionally biased region" description="Polar residues" evidence="1">
    <location>
        <begin position="543"/>
        <end position="552"/>
    </location>
</feature>
<feature type="compositionally biased region" description="Basic and acidic residues" evidence="1">
    <location>
        <begin position="74"/>
        <end position="97"/>
    </location>
</feature>
<comment type="caution">
    <text evidence="2">The sequence shown here is derived from an EMBL/GenBank/DDBJ whole genome shotgun (WGS) entry which is preliminary data.</text>
</comment>
<dbReference type="EMBL" id="CAMXCT010006752">
    <property type="protein sequence ID" value="CAI4019467.1"/>
    <property type="molecule type" value="Genomic_DNA"/>
</dbReference>
<sequence length="649" mass="67418">MPPKGMSWADLVRKNGSSKGNGGAKGDAKGRSTESLPSSPEMGPDKTTAPSASNDLQFSRGTVGSSGAGSSETAMHRPETERADESKGPAHWKEPGHRKGNKGWAKGSKGKQPTNPREVRVPKTSGKGSPPSSPEPQEREEACAQEPEPANAHQSAGAEESQPSSKASTPREESAHPSGSCSARSSELLEKQEPEPAEPEEPTERAEPAAPAEPAERAEAAGESKTKTVLTGWAKLFGGPSAADPAPRKGSKGSSKGSKGKQPTNPREVQVPKTSGKGSPPSSPEPEAREEACAQEPEPANAHQSAGAEESQPSSKASTPREESAHPSGSCSARSSELLEKQEPEPAEPEEPTERAEPAAPAEPAERAEAAGESKTKTVLTGWAKLFGGPSAADPAPRKGKKGSSKGSKGKQPTNPREVQVPKTSGKGSPPSSPEPQEREEACAQEPEPANAHQSAGAEESQPSSKASTPREESAHPSGSCSARSSELEKQELEPAEPVEPAERTGQEARVKGAGKGGLPSTLEPAPKITEAASALAGKQETLESQPSSKAATQRDDSPHVSAESSSASSSGPPEPAKEEGPRDQAVNGPAISFEDGTEDGEGSEDLSNKLELDTFDYRTFYLNDLRNRDSDTEPTIYGSDSESSDEGF</sequence>
<gene>
    <name evidence="2" type="ORF">C1SCF055_LOCUS43964</name>
</gene>
<protein>
    <submittedName>
        <fullName evidence="2">Uncharacterized protein</fullName>
    </submittedName>
</protein>
<proteinExistence type="predicted"/>
<evidence type="ECO:0000313" key="3">
    <source>
        <dbReference type="EMBL" id="CAL4806779.1"/>
    </source>
</evidence>
<feature type="compositionally biased region" description="Polar residues" evidence="1">
    <location>
        <begin position="412"/>
        <end position="427"/>
    </location>
</feature>
<dbReference type="Proteomes" id="UP001152797">
    <property type="component" value="Unassembled WGS sequence"/>
</dbReference>
<keyword evidence="4" id="KW-1185">Reference proteome</keyword>
<feature type="compositionally biased region" description="Polar residues" evidence="1">
    <location>
        <begin position="262"/>
        <end position="277"/>
    </location>
</feature>